<keyword evidence="8" id="KW-1185">Reference proteome</keyword>
<keyword evidence="5" id="KW-0812">Transmembrane</keyword>
<dbReference type="InterPro" id="IPR002938">
    <property type="entry name" value="FAD-bd"/>
</dbReference>
<reference evidence="7" key="2">
    <citation type="submission" date="2023-06" db="EMBL/GenBank/DDBJ databases">
        <authorList>
            <consortium name="Lawrence Berkeley National Laboratory"/>
            <person name="Mondo S.J."/>
            <person name="Hensen N."/>
            <person name="Bonometti L."/>
            <person name="Westerberg I."/>
            <person name="Brannstrom I.O."/>
            <person name="Guillou S."/>
            <person name="Cros-Aarteil S."/>
            <person name="Calhoun S."/>
            <person name="Haridas S."/>
            <person name="Kuo A."/>
            <person name="Pangilinan J."/>
            <person name="Riley R."/>
            <person name="Labutti K."/>
            <person name="Andreopoulos B."/>
            <person name="Lipzen A."/>
            <person name="Chen C."/>
            <person name="Yanf M."/>
            <person name="Daum C."/>
            <person name="Ng V."/>
            <person name="Clum A."/>
            <person name="Steindorff A."/>
            <person name="Ohm R."/>
            <person name="Martin F."/>
            <person name="Silar P."/>
            <person name="Natvig D."/>
            <person name="Lalanne C."/>
            <person name="Gautier V."/>
            <person name="Ament-Velasquez S.L."/>
            <person name="Kruys A."/>
            <person name="Hutchinson M.I."/>
            <person name="Powell A.J."/>
            <person name="Barry K."/>
            <person name="Miller A.N."/>
            <person name="Grigoriev I.V."/>
            <person name="Debuchy R."/>
            <person name="Gladieux P."/>
            <person name="Thoren M.H."/>
            <person name="Johannesson H."/>
        </authorList>
    </citation>
    <scope>NUCLEOTIDE SEQUENCE</scope>
    <source>
        <strain evidence="7">PSN324</strain>
    </source>
</reference>
<dbReference type="Pfam" id="PF01494">
    <property type="entry name" value="FAD_binding_3"/>
    <property type="match status" value="1"/>
</dbReference>
<dbReference type="SUPFAM" id="SSF51905">
    <property type="entry name" value="FAD/NAD(P)-binding domain"/>
    <property type="match status" value="1"/>
</dbReference>
<evidence type="ECO:0000256" key="2">
    <source>
        <dbReference type="ARBA" id="ARBA00022630"/>
    </source>
</evidence>
<protein>
    <submittedName>
        <fullName evidence="7">Salicylate hydroxylase</fullName>
    </submittedName>
</protein>
<sequence>MGSIDNGNSSSSSSSRPSSLDVAIIGGGIAGVTLALGLLSRGIIPTIYERGRSFAEIGAGIGFTQNAEWAMKVLDPRIHAAFKRVTVQNGTDWFNWVDGEKEADEDGRVAMIHSMYLGERGFEGCSRAEFLDELVKSVPQGTVKFSKNLAAVVDSDGDDGSKMELEFTDGTKAFADVVIGCDGIRSRVRQIVVGDANKAAHHPHYSHKYAFRGLIPMETALPVLGKEKTETRHMYLGPDGLALTFPVAGGKLLNVVAFVTDPKQWPYVEKFTAPAKKSDAVRAFEGFNSTVRSIIDMLPDELNKWAVFDTYDHPLPTFIKGRIALSGDAAHAAAPYHGAGAGMAVEDGAVLAHLLSEVNADHDASQDPRRRVVLLKKALETYNAIRLERAQWLVQTSREVGHIYQWQDPRVGSDHAKVAEEIDWRCRKIWHYDIENMMAESKEHFRKQLEGM</sequence>
<dbReference type="PANTHER" id="PTHR46720">
    <property type="entry name" value="HYDROXYLASE, PUTATIVE (AFU_ORTHOLOGUE AFUA_3G01460)-RELATED"/>
    <property type="match status" value="1"/>
</dbReference>
<accession>A0AAV9HXJ2</accession>
<dbReference type="EMBL" id="MU864948">
    <property type="protein sequence ID" value="KAK4464461.1"/>
    <property type="molecule type" value="Genomic_DNA"/>
</dbReference>
<keyword evidence="4" id="KW-0560">Oxidoreductase</keyword>
<dbReference type="InterPro" id="IPR036188">
    <property type="entry name" value="FAD/NAD-bd_sf"/>
</dbReference>
<keyword evidence="2" id="KW-0285">Flavoprotein</keyword>
<comment type="caution">
    <text evidence="7">The sequence shown here is derived from an EMBL/GenBank/DDBJ whole genome shotgun (WGS) entry which is preliminary data.</text>
</comment>
<dbReference type="Proteomes" id="UP001321749">
    <property type="component" value="Unassembled WGS sequence"/>
</dbReference>
<feature type="transmembrane region" description="Helical" evidence="5">
    <location>
        <begin position="22"/>
        <end position="44"/>
    </location>
</feature>
<dbReference type="SUPFAM" id="SSF54373">
    <property type="entry name" value="FAD-linked reductases, C-terminal domain"/>
    <property type="match status" value="1"/>
</dbReference>
<name>A0AAV9HXJ2_9PEZI</name>
<evidence type="ECO:0000256" key="1">
    <source>
        <dbReference type="ARBA" id="ARBA00007992"/>
    </source>
</evidence>
<organism evidence="7 8">
    <name type="scientific">Cladorrhinum samala</name>
    <dbReference type="NCBI Taxonomy" id="585594"/>
    <lineage>
        <taxon>Eukaryota</taxon>
        <taxon>Fungi</taxon>
        <taxon>Dikarya</taxon>
        <taxon>Ascomycota</taxon>
        <taxon>Pezizomycotina</taxon>
        <taxon>Sordariomycetes</taxon>
        <taxon>Sordariomycetidae</taxon>
        <taxon>Sordariales</taxon>
        <taxon>Podosporaceae</taxon>
        <taxon>Cladorrhinum</taxon>
    </lineage>
</organism>
<dbReference type="Gene3D" id="3.50.50.60">
    <property type="entry name" value="FAD/NAD(P)-binding domain"/>
    <property type="match status" value="1"/>
</dbReference>
<comment type="similarity">
    <text evidence="1">Belongs to the paxM FAD-dependent monooxygenase family.</text>
</comment>
<feature type="domain" description="FAD-binding" evidence="6">
    <location>
        <begin position="20"/>
        <end position="395"/>
    </location>
</feature>
<proteinExistence type="inferred from homology"/>
<evidence type="ECO:0000313" key="8">
    <source>
        <dbReference type="Proteomes" id="UP001321749"/>
    </source>
</evidence>
<dbReference type="PRINTS" id="PR00420">
    <property type="entry name" value="RNGMNOXGNASE"/>
</dbReference>
<gene>
    <name evidence="7" type="ORF">QBC42DRAFT_320015</name>
</gene>
<keyword evidence="5" id="KW-1133">Transmembrane helix</keyword>
<dbReference type="GO" id="GO:0071949">
    <property type="term" value="F:FAD binding"/>
    <property type="evidence" value="ECO:0007669"/>
    <property type="project" value="InterPro"/>
</dbReference>
<evidence type="ECO:0000256" key="3">
    <source>
        <dbReference type="ARBA" id="ARBA00022827"/>
    </source>
</evidence>
<dbReference type="GO" id="GO:0016491">
    <property type="term" value="F:oxidoreductase activity"/>
    <property type="evidence" value="ECO:0007669"/>
    <property type="project" value="UniProtKB-KW"/>
</dbReference>
<evidence type="ECO:0000256" key="5">
    <source>
        <dbReference type="SAM" id="Phobius"/>
    </source>
</evidence>
<dbReference type="AlphaFoldDB" id="A0AAV9HXJ2"/>
<keyword evidence="3" id="KW-0274">FAD</keyword>
<dbReference type="FunFam" id="3.50.50.60:FF:000153">
    <property type="entry name" value="Salicylate hydroxylase, putative"/>
    <property type="match status" value="1"/>
</dbReference>
<evidence type="ECO:0000256" key="4">
    <source>
        <dbReference type="ARBA" id="ARBA00023002"/>
    </source>
</evidence>
<reference evidence="7" key="1">
    <citation type="journal article" date="2023" name="Mol. Phylogenet. Evol.">
        <title>Genome-scale phylogeny and comparative genomics of the fungal order Sordariales.</title>
        <authorList>
            <person name="Hensen N."/>
            <person name="Bonometti L."/>
            <person name="Westerberg I."/>
            <person name="Brannstrom I.O."/>
            <person name="Guillou S."/>
            <person name="Cros-Aarteil S."/>
            <person name="Calhoun S."/>
            <person name="Haridas S."/>
            <person name="Kuo A."/>
            <person name="Mondo S."/>
            <person name="Pangilinan J."/>
            <person name="Riley R."/>
            <person name="LaButti K."/>
            <person name="Andreopoulos B."/>
            <person name="Lipzen A."/>
            <person name="Chen C."/>
            <person name="Yan M."/>
            <person name="Daum C."/>
            <person name="Ng V."/>
            <person name="Clum A."/>
            <person name="Steindorff A."/>
            <person name="Ohm R.A."/>
            <person name="Martin F."/>
            <person name="Silar P."/>
            <person name="Natvig D.O."/>
            <person name="Lalanne C."/>
            <person name="Gautier V."/>
            <person name="Ament-Velasquez S.L."/>
            <person name="Kruys A."/>
            <person name="Hutchinson M.I."/>
            <person name="Powell A.J."/>
            <person name="Barry K."/>
            <person name="Miller A.N."/>
            <person name="Grigoriev I.V."/>
            <person name="Debuchy R."/>
            <person name="Gladieux P."/>
            <person name="Hiltunen Thoren M."/>
            <person name="Johannesson H."/>
        </authorList>
    </citation>
    <scope>NUCLEOTIDE SEQUENCE</scope>
    <source>
        <strain evidence="7">PSN324</strain>
    </source>
</reference>
<keyword evidence="5" id="KW-0472">Membrane</keyword>
<evidence type="ECO:0000259" key="6">
    <source>
        <dbReference type="Pfam" id="PF01494"/>
    </source>
</evidence>
<evidence type="ECO:0000313" key="7">
    <source>
        <dbReference type="EMBL" id="KAK4464461.1"/>
    </source>
</evidence>
<dbReference type="GO" id="GO:0044550">
    <property type="term" value="P:secondary metabolite biosynthetic process"/>
    <property type="evidence" value="ECO:0007669"/>
    <property type="project" value="UniProtKB-ARBA"/>
</dbReference>
<dbReference type="InterPro" id="IPR051104">
    <property type="entry name" value="FAD_monoxygenase"/>
</dbReference>
<dbReference type="PANTHER" id="PTHR46720:SF3">
    <property type="entry name" value="FAD-BINDING DOMAIN-CONTAINING PROTEIN-RELATED"/>
    <property type="match status" value="1"/>
</dbReference>